<evidence type="ECO:0000313" key="1">
    <source>
        <dbReference type="EMBL" id="SFM05508.1"/>
    </source>
</evidence>
<accession>A0A1I4MQJ7</accession>
<proteinExistence type="predicted"/>
<evidence type="ECO:0008006" key="3">
    <source>
        <dbReference type="Google" id="ProtNLM"/>
    </source>
</evidence>
<dbReference type="AlphaFoldDB" id="A0A1I4MQJ7"/>
<dbReference type="EMBL" id="FOUB01000011">
    <property type="protein sequence ID" value="SFM05508.1"/>
    <property type="molecule type" value="Genomic_DNA"/>
</dbReference>
<dbReference type="Proteomes" id="UP000183287">
    <property type="component" value="Unassembled WGS sequence"/>
</dbReference>
<dbReference type="Gene3D" id="3.40.50.300">
    <property type="entry name" value="P-loop containing nucleotide triphosphate hydrolases"/>
    <property type="match status" value="1"/>
</dbReference>
<organism evidence="1 2">
    <name type="scientific">Nitrosomonas communis</name>
    <dbReference type="NCBI Taxonomy" id="44574"/>
    <lineage>
        <taxon>Bacteria</taxon>
        <taxon>Pseudomonadati</taxon>
        <taxon>Pseudomonadota</taxon>
        <taxon>Betaproteobacteria</taxon>
        <taxon>Nitrosomonadales</taxon>
        <taxon>Nitrosomonadaceae</taxon>
        <taxon>Nitrosomonas</taxon>
    </lineage>
</organism>
<protein>
    <recommendedName>
        <fullName evidence="3">AAA domain-containing protein</fullName>
    </recommendedName>
</protein>
<keyword evidence="2" id="KW-1185">Reference proteome</keyword>
<evidence type="ECO:0000313" key="2">
    <source>
        <dbReference type="Proteomes" id="UP000183287"/>
    </source>
</evidence>
<name>A0A1I4MQJ7_9PROT</name>
<dbReference type="InterPro" id="IPR027417">
    <property type="entry name" value="P-loop_NTPase"/>
</dbReference>
<sequence>MKRLILVVGRSGQGKSYLARFLSFGHSFAALSVDEVYLDFVRTHCPMLYFDALNLYISPHYHAILKNRDHSMTHLGRDFVHEWLRYLATKILGLISLHDNVVVEGCLLDHCANEFQSAMASFGQVFVVSVVKQRYFLNDHELSMESVATLGLGMQEGV</sequence>
<dbReference type="SUPFAM" id="SSF52540">
    <property type="entry name" value="P-loop containing nucleoside triphosphate hydrolases"/>
    <property type="match status" value="1"/>
</dbReference>
<gene>
    <name evidence="1" type="ORF">SAMN05421863_101140</name>
</gene>
<reference evidence="2" key="1">
    <citation type="submission" date="2016-10" db="EMBL/GenBank/DDBJ databases">
        <authorList>
            <person name="Varghese N."/>
            <person name="Submissions S."/>
        </authorList>
    </citation>
    <scope>NUCLEOTIDE SEQUENCE [LARGE SCALE GENOMIC DNA]</scope>
    <source>
        <strain evidence="2">Nm44</strain>
    </source>
</reference>